<dbReference type="KEGG" id="val:VDBG_06844"/>
<reference evidence="2" key="1">
    <citation type="journal article" date="2011" name="PLoS Pathog.">
        <title>Comparative genomics yields insights into niche adaptation of plant vascular wilt pathogens.</title>
        <authorList>
            <person name="Klosterman S.J."/>
            <person name="Subbarao K.V."/>
            <person name="Kang S."/>
            <person name="Veronese P."/>
            <person name="Gold S.E."/>
            <person name="Thomma B.P.H.J."/>
            <person name="Chen Z."/>
            <person name="Henrissat B."/>
            <person name="Lee Y.-H."/>
            <person name="Park J."/>
            <person name="Garcia-Pedrajas M.D."/>
            <person name="Barbara D.J."/>
            <person name="Anchieta A."/>
            <person name="de Jonge R."/>
            <person name="Santhanam P."/>
            <person name="Maruthachalam K."/>
            <person name="Atallah Z."/>
            <person name="Amyotte S.G."/>
            <person name="Paz Z."/>
            <person name="Inderbitzin P."/>
            <person name="Hayes R.J."/>
            <person name="Heiman D.I."/>
            <person name="Young S."/>
            <person name="Zeng Q."/>
            <person name="Engels R."/>
            <person name="Galagan J."/>
            <person name="Cuomo C.A."/>
            <person name="Dobinson K.F."/>
            <person name="Ma L.-J."/>
        </authorList>
    </citation>
    <scope>NUCLEOTIDE SEQUENCE [LARGE SCALE GENOMIC DNA]</scope>
    <source>
        <strain evidence="2">VaMs.102 / ATCC MYA-4576 / FGSC 10136</strain>
    </source>
</reference>
<dbReference type="OrthoDB" id="4846833at2759"/>
<dbReference type="AlphaFoldDB" id="C9SPL9"/>
<dbReference type="EMBL" id="DS985221">
    <property type="protein sequence ID" value="EEY20734.1"/>
    <property type="molecule type" value="Genomic_DNA"/>
</dbReference>
<dbReference type="GeneID" id="9537408"/>
<accession>C9SPL9</accession>
<evidence type="ECO:0000313" key="2">
    <source>
        <dbReference type="Proteomes" id="UP000008698"/>
    </source>
</evidence>
<dbReference type="Proteomes" id="UP000008698">
    <property type="component" value="Unassembled WGS sequence"/>
</dbReference>
<organism evidence="2">
    <name type="scientific">Verticillium alfalfae (strain VaMs.102 / ATCC MYA-4576 / FGSC 10136)</name>
    <name type="common">Verticillium wilt of alfalfa</name>
    <name type="synonym">Verticillium albo-atrum</name>
    <dbReference type="NCBI Taxonomy" id="526221"/>
    <lineage>
        <taxon>Eukaryota</taxon>
        <taxon>Fungi</taxon>
        <taxon>Dikarya</taxon>
        <taxon>Ascomycota</taxon>
        <taxon>Pezizomycotina</taxon>
        <taxon>Sordariomycetes</taxon>
        <taxon>Hypocreomycetidae</taxon>
        <taxon>Glomerellales</taxon>
        <taxon>Plectosphaerellaceae</taxon>
        <taxon>Verticillium</taxon>
    </lineage>
</organism>
<keyword evidence="2" id="KW-1185">Reference proteome</keyword>
<dbReference type="HOGENOM" id="CLU_987654_0_0_1"/>
<proteinExistence type="predicted"/>
<protein>
    <submittedName>
        <fullName evidence="1">Predicted protein</fullName>
    </submittedName>
</protein>
<name>C9SPL9_VERA1</name>
<dbReference type="eggNOG" id="ENOG502SCK8">
    <property type="taxonomic scope" value="Eukaryota"/>
</dbReference>
<gene>
    <name evidence="1" type="ORF">VDBG_06844</name>
</gene>
<evidence type="ECO:0000313" key="1">
    <source>
        <dbReference type="EMBL" id="EEY20734.1"/>
    </source>
</evidence>
<dbReference type="RefSeq" id="XP_003003282.1">
    <property type="nucleotide sequence ID" value="XM_003003236.1"/>
</dbReference>
<sequence>MSNPRHSSSSTRQEVQLVAECLPRGASWPTDDRTKSSQHIGLTIEKTIKTTKERFSQTVVCQLNLGQMNKGIPARVVAKIYDPLCYPFLGCALPYASDVVTQAHIDLSREAAVYQHFKTIGTDGQFAPKSYGAFTMPMRSHIAGKYRPMCLILLGYIDGSTMGALCTLPYNRIPALVPDPHAGNDTQRMLVMKELFDMESKKMRHTGVVYGNIMPERVMISSPAPAKVVNAVSKPRVVVIGGWKLATVGCKEVNYTPVVELLPHPVSPIDWYAVDEIDQFEG</sequence>